<accession>A0A2K8YWG1</accession>
<dbReference type="SUPFAM" id="SSF53335">
    <property type="entry name" value="S-adenosyl-L-methionine-dependent methyltransferases"/>
    <property type="match status" value="1"/>
</dbReference>
<dbReference type="EMBL" id="CP025096">
    <property type="protein sequence ID" value="AUD01962.1"/>
    <property type="molecule type" value="Genomic_DNA"/>
</dbReference>
<dbReference type="KEGG" id="spir:CWM47_09110"/>
<gene>
    <name evidence="4" type="ORF">CWM47_09110</name>
</gene>
<evidence type="ECO:0000256" key="1">
    <source>
        <dbReference type="ARBA" id="ARBA00022603"/>
    </source>
</evidence>
<evidence type="ECO:0000313" key="5">
    <source>
        <dbReference type="Proteomes" id="UP000232883"/>
    </source>
</evidence>
<dbReference type="PANTHER" id="PTHR10509:SF14">
    <property type="entry name" value="CAFFEOYL-COA O-METHYLTRANSFERASE 3-RELATED"/>
    <property type="match status" value="1"/>
</dbReference>
<evidence type="ECO:0000256" key="2">
    <source>
        <dbReference type="ARBA" id="ARBA00022679"/>
    </source>
</evidence>
<dbReference type="PANTHER" id="PTHR10509">
    <property type="entry name" value="O-METHYLTRANSFERASE-RELATED"/>
    <property type="match status" value="1"/>
</dbReference>
<dbReference type="RefSeq" id="WP_100987682.1">
    <property type="nucleotide sequence ID" value="NZ_CP025096.1"/>
</dbReference>
<evidence type="ECO:0000256" key="3">
    <source>
        <dbReference type="ARBA" id="ARBA00022691"/>
    </source>
</evidence>
<dbReference type="PROSITE" id="PS51682">
    <property type="entry name" value="SAM_OMT_I"/>
    <property type="match status" value="1"/>
</dbReference>
<keyword evidence="1 4" id="KW-0489">Methyltransferase</keyword>
<reference evidence="4 5" key="1">
    <citation type="submission" date="2017-11" db="EMBL/GenBank/DDBJ databases">
        <title>Taxonomic description and genome sequences of Spirosoma HA7 sp. nov., isolated from pollen microhabitat of Corylus avellana.</title>
        <authorList>
            <person name="Ambika Manirajan B."/>
            <person name="Suarez C."/>
            <person name="Ratering S."/>
            <person name="Geissler-Plaum R."/>
            <person name="Cardinale M."/>
            <person name="Sylvia S."/>
        </authorList>
    </citation>
    <scope>NUCLEOTIDE SEQUENCE [LARGE SCALE GENOMIC DNA]</scope>
    <source>
        <strain evidence="4 5">HA7</strain>
    </source>
</reference>
<dbReference type="CDD" id="cd02440">
    <property type="entry name" value="AdoMet_MTases"/>
    <property type="match status" value="1"/>
</dbReference>
<dbReference type="OrthoDB" id="9799672at2"/>
<keyword evidence="2 4" id="KW-0808">Transferase</keyword>
<sequence length="214" mass="24276">MDFLPLDITAYADAHTSPESELLSKLNRNTHAHIMAPRMLSGHIQGRFLSMISWMIRPRRVLEIGTYTGYSALCLAEGLANDGKLITIDQNEELEDFARSYWQQSPLNDKIDFRLGIAKDILPTLNEAFDLVFIDADKRNLAVYFDLIIDKIQPGGFILADNVLWSGKVVEPIKTSDLDTLAVHGFNQKVHNDPRVENVLLPIRDGIMMLRKRN</sequence>
<dbReference type="InterPro" id="IPR029063">
    <property type="entry name" value="SAM-dependent_MTases_sf"/>
</dbReference>
<dbReference type="GO" id="GO:0032259">
    <property type="term" value="P:methylation"/>
    <property type="evidence" value="ECO:0007669"/>
    <property type="project" value="UniProtKB-KW"/>
</dbReference>
<protein>
    <submittedName>
        <fullName evidence="4">Methyltransferase</fullName>
    </submittedName>
</protein>
<dbReference type="InterPro" id="IPR050362">
    <property type="entry name" value="Cation-dep_OMT"/>
</dbReference>
<keyword evidence="3" id="KW-0949">S-adenosyl-L-methionine</keyword>
<dbReference type="Pfam" id="PF01596">
    <property type="entry name" value="Methyltransf_3"/>
    <property type="match status" value="1"/>
</dbReference>
<dbReference type="AlphaFoldDB" id="A0A2K8YWG1"/>
<organism evidence="4 5">
    <name type="scientific">Spirosoma pollinicola</name>
    <dbReference type="NCBI Taxonomy" id="2057025"/>
    <lineage>
        <taxon>Bacteria</taxon>
        <taxon>Pseudomonadati</taxon>
        <taxon>Bacteroidota</taxon>
        <taxon>Cytophagia</taxon>
        <taxon>Cytophagales</taxon>
        <taxon>Cytophagaceae</taxon>
        <taxon>Spirosoma</taxon>
    </lineage>
</organism>
<dbReference type="GO" id="GO:0008171">
    <property type="term" value="F:O-methyltransferase activity"/>
    <property type="evidence" value="ECO:0007669"/>
    <property type="project" value="InterPro"/>
</dbReference>
<dbReference type="Proteomes" id="UP000232883">
    <property type="component" value="Chromosome"/>
</dbReference>
<evidence type="ECO:0000313" key="4">
    <source>
        <dbReference type="EMBL" id="AUD01962.1"/>
    </source>
</evidence>
<dbReference type="Gene3D" id="3.40.50.150">
    <property type="entry name" value="Vaccinia Virus protein VP39"/>
    <property type="match status" value="1"/>
</dbReference>
<name>A0A2K8YWG1_9BACT</name>
<proteinExistence type="predicted"/>
<keyword evidence="5" id="KW-1185">Reference proteome</keyword>
<dbReference type="InterPro" id="IPR002935">
    <property type="entry name" value="SAM_O-MeTrfase"/>
</dbReference>
<dbReference type="GO" id="GO:0008757">
    <property type="term" value="F:S-adenosylmethionine-dependent methyltransferase activity"/>
    <property type="evidence" value="ECO:0007669"/>
    <property type="project" value="TreeGrafter"/>
</dbReference>